<dbReference type="PANTHER" id="PTHR43214">
    <property type="entry name" value="TWO-COMPONENT RESPONSE REGULATOR"/>
    <property type="match status" value="1"/>
</dbReference>
<feature type="domain" description="HTH luxR-type" evidence="3">
    <location>
        <begin position="168"/>
        <end position="233"/>
    </location>
</feature>
<name>A0ABT0C7Q3_THEVL</name>
<gene>
    <name evidence="5" type="ORF">JX360_00550</name>
</gene>
<dbReference type="Pfam" id="PF00196">
    <property type="entry name" value="GerE"/>
    <property type="match status" value="1"/>
</dbReference>
<evidence type="ECO:0000259" key="3">
    <source>
        <dbReference type="PROSITE" id="PS50043"/>
    </source>
</evidence>
<keyword evidence="6" id="KW-1185">Reference proteome</keyword>
<accession>A0ABT0C7Q3</accession>
<dbReference type="Proteomes" id="UP000830835">
    <property type="component" value="Unassembled WGS sequence"/>
</dbReference>
<dbReference type="InterPro" id="IPR000792">
    <property type="entry name" value="Tscrpt_reg_LuxR_C"/>
</dbReference>
<dbReference type="PROSITE" id="PS50110">
    <property type="entry name" value="RESPONSE_REGULATORY"/>
    <property type="match status" value="1"/>
</dbReference>
<feature type="modified residue" description="4-aspartylphosphate" evidence="2">
    <location>
        <position position="58"/>
    </location>
</feature>
<organism evidence="5 6">
    <name type="scientific">Thermostichus vulcanus str. 'Rupite'</name>
    <dbReference type="NCBI Taxonomy" id="2813851"/>
    <lineage>
        <taxon>Bacteria</taxon>
        <taxon>Bacillati</taxon>
        <taxon>Cyanobacteriota</taxon>
        <taxon>Cyanophyceae</taxon>
        <taxon>Thermostichales</taxon>
        <taxon>Thermostichaceae</taxon>
        <taxon>Thermostichus</taxon>
    </lineage>
</organism>
<dbReference type="Pfam" id="PF00072">
    <property type="entry name" value="Response_reg"/>
    <property type="match status" value="1"/>
</dbReference>
<dbReference type="InterPro" id="IPR036388">
    <property type="entry name" value="WH-like_DNA-bd_sf"/>
</dbReference>
<proteinExistence type="predicted"/>
<dbReference type="EMBL" id="JAFIRA010000001">
    <property type="protein sequence ID" value="MCJ2541405.1"/>
    <property type="molecule type" value="Genomic_DNA"/>
</dbReference>
<reference evidence="5" key="1">
    <citation type="submission" date="2021-02" db="EMBL/GenBank/DDBJ databases">
        <title>The CRISPR/cas machinery reduction and long-range gene transfer in the hot spring cyanobacterium Synechococcus.</title>
        <authorList>
            <person name="Dvorak P."/>
            <person name="Jahodarova E."/>
            <person name="Hasler P."/>
            <person name="Poulickova A."/>
        </authorList>
    </citation>
    <scope>NUCLEOTIDE SEQUENCE</scope>
    <source>
        <strain evidence="5">Rupite</strain>
    </source>
</reference>
<evidence type="ECO:0000256" key="1">
    <source>
        <dbReference type="ARBA" id="ARBA00023125"/>
    </source>
</evidence>
<dbReference type="InterPro" id="IPR011006">
    <property type="entry name" value="CheY-like_superfamily"/>
</dbReference>
<dbReference type="SMART" id="SM00448">
    <property type="entry name" value="REC"/>
    <property type="match status" value="1"/>
</dbReference>
<evidence type="ECO:0000259" key="4">
    <source>
        <dbReference type="PROSITE" id="PS50110"/>
    </source>
</evidence>
<protein>
    <submittedName>
        <fullName evidence="5">Response regulator transcription factor</fullName>
    </submittedName>
</protein>
<keyword evidence="1" id="KW-0238">DNA-binding</keyword>
<keyword evidence="2" id="KW-0597">Phosphoprotein</keyword>
<dbReference type="PRINTS" id="PR00038">
    <property type="entry name" value="HTHLUXR"/>
</dbReference>
<dbReference type="InterPro" id="IPR016032">
    <property type="entry name" value="Sig_transdc_resp-reg_C-effctor"/>
</dbReference>
<evidence type="ECO:0000256" key="2">
    <source>
        <dbReference type="PROSITE-ProRule" id="PRU00169"/>
    </source>
</evidence>
<dbReference type="SMART" id="SM00421">
    <property type="entry name" value="HTH_LUXR"/>
    <property type="match status" value="1"/>
</dbReference>
<sequence length="237" mass="26081">MAAAEAPARVMLVDDEPGLRDAVQAYLEDSGFEVIPAAHPQQALQLLSTTQPQLIISDIMMPGIDGYQFLAQLRQLEPYSHLPVVFLTAKGMTADRIQGYRAGVDAYLPKPFDPEELVAIVSNLIERSRSANPSEVVARELASIRALLSERAPALDSPPHPPTSTPLPPPIKVEFTPREQQVLEKVAEGLMNKEIAKQLQTSVRNVEKYVTRLLNKTGTSSRTELVRYALTYGLISL</sequence>
<feature type="domain" description="Response regulatory" evidence="4">
    <location>
        <begin position="9"/>
        <end position="125"/>
    </location>
</feature>
<dbReference type="Gene3D" id="3.40.50.2300">
    <property type="match status" value="1"/>
</dbReference>
<dbReference type="InterPro" id="IPR039420">
    <property type="entry name" value="WalR-like"/>
</dbReference>
<dbReference type="PROSITE" id="PS50043">
    <property type="entry name" value="HTH_LUXR_2"/>
    <property type="match status" value="1"/>
</dbReference>
<dbReference type="CDD" id="cd06170">
    <property type="entry name" value="LuxR_C_like"/>
    <property type="match status" value="1"/>
</dbReference>
<evidence type="ECO:0000313" key="6">
    <source>
        <dbReference type="Proteomes" id="UP000830835"/>
    </source>
</evidence>
<dbReference type="Gene3D" id="1.10.10.10">
    <property type="entry name" value="Winged helix-like DNA-binding domain superfamily/Winged helix DNA-binding domain"/>
    <property type="match status" value="1"/>
</dbReference>
<comment type="caution">
    <text evidence="5">The sequence shown here is derived from an EMBL/GenBank/DDBJ whole genome shotgun (WGS) entry which is preliminary data.</text>
</comment>
<evidence type="ECO:0000313" key="5">
    <source>
        <dbReference type="EMBL" id="MCJ2541405.1"/>
    </source>
</evidence>
<dbReference type="SUPFAM" id="SSF46894">
    <property type="entry name" value="C-terminal effector domain of the bipartite response regulators"/>
    <property type="match status" value="1"/>
</dbReference>
<dbReference type="InterPro" id="IPR001789">
    <property type="entry name" value="Sig_transdc_resp-reg_receiver"/>
</dbReference>
<dbReference type="CDD" id="cd19927">
    <property type="entry name" value="REC_Ycf29"/>
    <property type="match status" value="1"/>
</dbReference>
<dbReference type="SUPFAM" id="SSF52172">
    <property type="entry name" value="CheY-like"/>
    <property type="match status" value="1"/>
</dbReference>